<dbReference type="Gene3D" id="3.40.50.410">
    <property type="entry name" value="von Willebrand factor, type A domain"/>
    <property type="match status" value="2"/>
</dbReference>
<gene>
    <name evidence="2" type="ORF">ABUH87_10295</name>
</gene>
<dbReference type="InterPro" id="IPR028087">
    <property type="entry name" value="Tad_N"/>
</dbReference>
<comment type="caution">
    <text evidence="2">The sequence shown here is derived from an EMBL/GenBank/DDBJ whole genome shotgun (WGS) entry which is preliminary data.</text>
</comment>
<proteinExistence type="predicted"/>
<evidence type="ECO:0000259" key="1">
    <source>
        <dbReference type="Pfam" id="PF13400"/>
    </source>
</evidence>
<name>A0ABV3RBT4_9SPHN</name>
<feature type="domain" description="Putative Flp pilus-assembly TadG-like N-terminal" evidence="1">
    <location>
        <begin position="27"/>
        <end position="71"/>
    </location>
</feature>
<dbReference type="RefSeq" id="WP_367773242.1">
    <property type="nucleotide sequence ID" value="NZ_JBFNXR010000033.1"/>
</dbReference>
<dbReference type="InterPro" id="IPR036465">
    <property type="entry name" value="vWFA_dom_sf"/>
</dbReference>
<dbReference type="Pfam" id="PF13400">
    <property type="entry name" value="Tad"/>
    <property type="match status" value="1"/>
</dbReference>
<protein>
    <submittedName>
        <fullName evidence="2">Pilus assembly protein</fullName>
    </submittedName>
</protein>
<evidence type="ECO:0000313" key="2">
    <source>
        <dbReference type="EMBL" id="MEW9855556.1"/>
    </source>
</evidence>
<accession>A0ABV3RBT4</accession>
<keyword evidence="3" id="KW-1185">Reference proteome</keyword>
<dbReference type="EMBL" id="JBFNXR010000033">
    <property type="protein sequence ID" value="MEW9855556.1"/>
    <property type="molecule type" value="Genomic_DNA"/>
</dbReference>
<sequence length="553" mass="60639">MMPRLIPHLRTPRWSGWFGGLAAEQRGNTFVIVSAALIPMLALIGGGIDMGRAYLTQTRLQQACDAGVLAARKELGSAIIADGTVPSIAATVGNRFFNVNFQDGAYGSESRSFAMTLGSDYTINGTASAIVPTTIMRLFGSLQVPVSVKCSAQFNYANTDIMMVLDVTGSMNSVNSGDTKSRIAVLRDVVRNFHKTVETNKAEGVRVRYGFVPYSTNVNVGFLLKSGWMVNRAQYEGRRAIQPGPWYSPNGTWRYESLWQDVSSLKGSSGETLYKGGSISVPMNGTPSSPSNAKMTFSGCIEERATYIIDDYSNVDLSRARDLDIDAVPASSNPDTQWRPMLREMSWLRAQVNYWFVNSYWSPSPVDSTTDYIQASAYGFAACPERARKLAEMNATEVSNYVNALTADGNTYHDIGMIWGGRLLSPTGLFASENADVDGRTTMRHLIFLTDGETAPLDLSYSSYGVEPLAQRRWKPGSKYTLTQTVENRFTFACNEVKNRNITVWVIGFGTNMTSMLRNCAGSGRWFQADNASELTKAFGTIAAAIGDLRIVE</sequence>
<organism evidence="2 3">
    <name type="scientific">Novosphingobium rhizovicinum</name>
    <dbReference type="NCBI Taxonomy" id="3228928"/>
    <lineage>
        <taxon>Bacteria</taxon>
        <taxon>Pseudomonadati</taxon>
        <taxon>Pseudomonadota</taxon>
        <taxon>Alphaproteobacteria</taxon>
        <taxon>Sphingomonadales</taxon>
        <taxon>Sphingomonadaceae</taxon>
        <taxon>Novosphingobium</taxon>
    </lineage>
</organism>
<dbReference type="Proteomes" id="UP001556118">
    <property type="component" value="Unassembled WGS sequence"/>
</dbReference>
<dbReference type="SUPFAM" id="SSF53300">
    <property type="entry name" value="vWA-like"/>
    <property type="match status" value="1"/>
</dbReference>
<evidence type="ECO:0000313" key="3">
    <source>
        <dbReference type="Proteomes" id="UP001556118"/>
    </source>
</evidence>
<reference evidence="2 3" key="1">
    <citation type="submission" date="2024-06" db="EMBL/GenBank/DDBJ databases">
        <title>Novosphingobium rhizovicinus M1R2S20.</title>
        <authorList>
            <person name="Sun J.-Q."/>
        </authorList>
    </citation>
    <scope>NUCLEOTIDE SEQUENCE [LARGE SCALE GENOMIC DNA]</scope>
    <source>
        <strain evidence="2 3">M1R2S20</strain>
    </source>
</reference>